<feature type="transmembrane region" description="Helical" evidence="7">
    <location>
        <begin position="7"/>
        <end position="31"/>
    </location>
</feature>
<evidence type="ECO:0000256" key="7">
    <source>
        <dbReference type="SAM" id="Phobius"/>
    </source>
</evidence>
<evidence type="ECO:0000313" key="8">
    <source>
        <dbReference type="EMBL" id="MBE5034857.1"/>
    </source>
</evidence>
<evidence type="ECO:0000256" key="1">
    <source>
        <dbReference type="ARBA" id="ARBA00004651"/>
    </source>
</evidence>
<dbReference type="Proteomes" id="UP001516588">
    <property type="component" value="Unassembled WGS sequence"/>
</dbReference>
<dbReference type="InterPro" id="IPR003370">
    <property type="entry name" value="Chromate_transpt"/>
</dbReference>
<dbReference type="EMBL" id="JADCKA010000001">
    <property type="protein sequence ID" value="MBE5034857.1"/>
    <property type="molecule type" value="Genomic_DNA"/>
</dbReference>
<feature type="transmembrane region" description="Helical" evidence="7">
    <location>
        <begin position="120"/>
        <end position="150"/>
    </location>
</feature>
<keyword evidence="9" id="KW-1185">Reference proteome</keyword>
<gene>
    <name evidence="8" type="ORF">INF20_00945</name>
</gene>
<feature type="transmembrane region" description="Helical" evidence="7">
    <location>
        <begin position="78"/>
        <end position="99"/>
    </location>
</feature>
<evidence type="ECO:0000313" key="9">
    <source>
        <dbReference type="Proteomes" id="UP001516588"/>
    </source>
</evidence>
<dbReference type="Pfam" id="PF02417">
    <property type="entry name" value="Chromate_transp"/>
    <property type="match status" value="1"/>
</dbReference>
<keyword evidence="5 7" id="KW-1133">Transmembrane helix</keyword>
<evidence type="ECO:0000256" key="2">
    <source>
        <dbReference type="ARBA" id="ARBA00005262"/>
    </source>
</evidence>
<evidence type="ECO:0000256" key="4">
    <source>
        <dbReference type="ARBA" id="ARBA00022692"/>
    </source>
</evidence>
<dbReference type="PANTHER" id="PTHR43663:SF1">
    <property type="entry name" value="CHROMATE TRANSPORTER"/>
    <property type="match status" value="1"/>
</dbReference>
<dbReference type="InterPro" id="IPR052518">
    <property type="entry name" value="CHR_Transporter"/>
</dbReference>
<reference evidence="8 9" key="1">
    <citation type="submission" date="2020-10" db="EMBL/GenBank/DDBJ databases">
        <title>ChiBAC.</title>
        <authorList>
            <person name="Zenner C."/>
            <person name="Hitch T.C.A."/>
            <person name="Clavel T."/>
        </authorList>
    </citation>
    <scope>NUCLEOTIDE SEQUENCE [LARGE SCALE GENOMIC DNA]</scope>
    <source>
        <strain evidence="8 9">DSM 108706</strain>
    </source>
</reference>
<sequence length="174" mass="18190">MTESLALLFILFFKIGAFSFGGGLAMLPVIFQTISEHGLMTAGEFANLVAISQVTPGPVVVNAATYVGFNVASFAGSLSATIGVTLPALVICMTATKFLDKFKENRIIMNVMKGIRPATIGLVASGVIFLAREMTFAPIPLIIFAATVVMSGKFKINPIVITLIMAVAGGLLCG</sequence>
<dbReference type="RefSeq" id="WP_226384520.1">
    <property type="nucleotide sequence ID" value="NZ_JADCKA010000001.1"/>
</dbReference>
<name>A0ABR9QVS9_9FIRM</name>
<keyword evidence="4 7" id="KW-0812">Transmembrane</keyword>
<keyword evidence="6 7" id="KW-0472">Membrane</keyword>
<keyword evidence="3" id="KW-1003">Cell membrane</keyword>
<comment type="subcellular location">
    <subcellularLocation>
        <location evidence="1">Cell membrane</location>
        <topology evidence="1">Multi-pass membrane protein</topology>
    </subcellularLocation>
</comment>
<dbReference type="PANTHER" id="PTHR43663">
    <property type="entry name" value="CHROMATE TRANSPORT PROTEIN-RELATED"/>
    <property type="match status" value="1"/>
</dbReference>
<evidence type="ECO:0000256" key="5">
    <source>
        <dbReference type="ARBA" id="ARBA00022989"/>
    </source>
</evidence>
<accession>A0ABR9QVS9</accession>
<evidence type="ECO:0000256" key="3">
    <source>
        <dbReference type="ARBA" id="ARBA00022475"/>
    </source>
</evidence>
<protein>
    <submittedName>
        <fullName evidence="8">Chromate transporter</fullName>
    </submittedName>
</protein>
<feature type="transmembrane region" description="Helical" evidence="7">
    <location>
        <begin position="156"/>
        <end position="173"/>
    </location>
</feature>
<comment type="similarity">
    <text evidence="2">Belongs to the chromate ion transporter (CHR) (TC 2.A.51) family.</text>
</comment>
<comment type="caution">
    <text evidence="8">The sequence shown here is derived from an EMBL/GenBank/DDBJ whole genome shotgun (WGS) entry which is preliminary data.</text>
</comment>
<evidence type="ECO:0000256" key="6">
    <source>
        <dbReference type="ARBA" id="ARBA00023136"/>
    </source>
</evidence>
<organism evidence="8 9">
    <name type="scientific">Gallibacter intestinalis</name>
    <dbReference type="NCBI Taxonomy" id="2779356"/>
    <lineage>
        <taxon>Bacteria</taxon>
        <taxon>Bacillati</taxon>
        <taxon>Bacillota</taxon>
        <taxon>Clostridia</taxon>
        <taxon>Eubacteriales</taxon>
        <taxon>Eubacteriaceae</taxon>
        <taxon>Gallibacter</taxon>
    </lineage>
</organism>
<proteinExistence type="inferred from homology"/>